<sequence length="56" mass="5643">MATGGRYIPSASVFSACGNGNVVIINVNRPSTGVLLPDSAYHLPFHGVGTNATVAA</sequence>
<name>A0AAJ8BS81_ASPNG</name>
<organism evidence="1">
    <name type="scientific">Aspergillus niger</name>
    <dbReference type="NCBI Taxonomy" id="5061"/>
    <lineage>
        <taxon>Eukaryota</taxon>
        <taxon>Fungi</taxon>
        <taxon>Dikarya</taxon>
        <taxon>Ascomycota</taxon>
        <taxon>Pezizomycotina</taxon>
        <taxon>Eurotiomycetes</taxon>
        <taxon>Eurotiomycetidae</taxon>
        <taxon>Eurotiales</taxon>
        <taxon>Aspergillaceae</taxon>
        <taxon>Aspergillus</taxon>
        <taxon>Aspergillus subgen. Circumdati</taxon>
    </lineage>
</organism>
<dbReference type="RefSeq" id="XP_059602922.1">
    <property type="nucleotide sequence ID" value="XM_059745760.1"/>
</dbReference>
<gene>
    <name evidence="1" type="ORF">An18g04295</name>
</gene>
<evidence type="ECO:0000313" key="1">
    <source>
        <dbReference type="RefSeq" id="XP_059602922.1"/>
    </source>
</evidence>
<accession>A0AAJ8BS81</accession>
<proteinExistence type="predicted"/>
<dbReference type="PROSITE" id="PS51257">
    <property type="entry name" value="PROKAR_LIPOPROTEIN"/>
    <property type="match status" value="1"/>
</dbReference>
<dbReference type="GeneID" id="84593707"/>
<reference evidence="1" key="1">
    <citation type="submission" date="2025-02" db="EMBL/GenBank/DDBJ databases">
        <authorList>
            <consortium name="NCBI Genome Project"/>
        </authorList>
    </citation>
    <scope>NUCLEOTIDE SEQUENCE</scope>
</reference>
<reference evidence="1" key="2">
    <citation type="submission" date="2025-08" db="UniProtKB">
        <authorList>
            <consortium name="RefSeq"/>
        </authorList>
    </citation>
    <scope>IDENTIFICATION</scope>
</reference>
<dbReference type="VEuPathDB" id="FungiDB:An18g04295"/>
<dbReference type="KEGG" id="ang:An18g04295"/>
<protein>
    <submittedName>
        <fullName evidence="1">Uncharacterized protein</fullName>
    </submittedName>
</protein>
<dbReference type="AlphaFoldDB" id="A0AAJ8BS81"/>